<reference evidence="2 3" key="1">
    <citation type="submission" date="2024-01" db="EMBL/GenBank/DDBJ databases">
        <authorList>
            <consortium name="Genoscope - CEA"/>
            <person name="William W."/>
        </authorList>
    </citation>
    <scope>NUCLEOTIDE SEQUENCE [LARGE SCALE GENOMIC DNA]</scope>
    <source>
        <strain evidence="2 3">29B2s-10</strain>
    </source>
</reference>
<feature type="region of interest" description="Disordered" evidence="1">
    <location>
        <begin position="62"/>
        <end position="105"/>
    </location>
</feature>
<dbReference type="Proteomes" id="UP001497600">
    <property type="component" value="Chromosome D"/>
</dbReference>
<name>A0ABP0EBM6_9ASCO</name>
<evidence type="ECO:0000313" key="3">
    <source>
        <dbReference type="Proteomes" id="UP001497600"/>
    </source>
</evidence>
<keyword evidence="3" id="KW-1185">Reference proteome</keyword>
<evidence type="ECO:0000313" key="2">
    <source>
        <dbReference type="EMBL" id="CAK7903115.1"/>
    </source>
</evidence>
<dbReference type="EMBL" id="OZ004256">
    <property type="protein sequence ID" value="CAK7903115.1"/>
    <property type="molecule type" value="Genomic_DNA"/>
</dbReference>
<sequence length="125" mass="12455">MSLLIDTAVITNSLSTPSTTSLGNVQIVTSLTGDPAQLEYQTSGGSQEPSFVTVTSQHGSLVTSTASGSSPSISLENGSSSSIVTPTTTVTKTASSSGAAPSTSGNTKYSLLIASIWTVALVLGL</sequence>
<evidence type="ECO:0000256" key="1">
    <source>
        <dbReference type="SAM" id="MobiDB-lite"/>
    </source>
</evidence>
<organism evidence="2 3">
    <name type="scientific">[Candida] anglica</name>
    <dbReference type="NCBI Taxonomy" id="148631"/>
    <lineage>
        <taxon>Eukaryota</taxon>
        <taxon>Fungi</taxon>
        <taxon>Dikarya</taxon>
        <taxon>Ascomycota</taxon>
        <taxon>Saccharomycotina</taxon>
        <taxon>Pichiomycetes</taxon>
        <taxon>Debaryomycetaceae</taxon>
        <taxon>Kurtzmaniella</taxon>
    </lineage>
</organism>
<gene>
    <name evidence="2" type="ORF">CAAN4_D03048</name>
</gene>
<protein>
    <submittedName>
        <fullName evidence="2">Uncharacterized protein</fullName>
    </submittedName>
</protein>
<proteinExistence type="predicted"/>
<accession>A0ABP0EBM6</accession>